<evidence type="ECO:0008006" key="4">
    <source>
        <dbReference type="Google" id="ProtNLM"/>
    </source>
</evidence>
<reference evidence="3" key="1">
    <citation type="submission" date="2021-01" db="EMBL/GenBank/DDBJ databases">
        <authorList>
            <person name="Corre E."/>
            <person name="Pelletier E."/>
            <person name="Niang G."/>
            <person name="Scheremetjew M."/>
            <person name="Finn R."/>
            <person name="Kale V."/>
            <person name="Holt S."/>
            <person name="Cochrane G."/>
            <person name="Meng A."/>
            <person name="Brown T."/>
            <person name="Cohen L."/>
        </authorList>
    </citation>
    <scope>NUCLEOTIDE SEQUENCE</scope>
    <source>
        <strain evidence="3">CCMP645</strain>
    </source>
</reference>
<dbReference type="EMBL" id="HBIZ01049060">
    <property type="protein sequence ID" value="CAE0778772.1"/>
    <property type="molecule type" value="Transcribed_RNA"/>
</dbReference>
<feature type="region of interest" description="Disordered" evidence="1">
    <location>
        <begin position="74"/>
        <end position="96"/>
    </location>
</feature>
<protein>
    <recommendedName>
        <fullName evidence="4">Secreted protein</fullName>
    </recommendedName>
</protein>
<evidence type="ECO:0000256" key="2">
    <source>
        <dbReference type="SAM" id="SignalP"/>
    </source>
</evidence>
<dbReference type="AlphaFoldDB" id="A0A7S4F774"/>
<proteinExistence type="predicted"/>
<name>A0A7S4F774_CHRCT</name>
<accession>A0A7S4F774</accession>
<feature type="chain" id="PRO_5031336039" description="Secreted protein" evidence="2">
    <location>
        <begin position="19"/>
        <end position="115"/>
    </location>
</feature>
<organism evidence="3">
    <name type="scientific">Chrysotila carterae</name>
    <name type="common">Marine alga</name>
    <name type="synonym">Syracosphaera carterae</name>
    <dbReference type="NCBI Taxonomy" id="13221"/>
    <lineage>
        <taxon>Eukaryota</taxon>
        <taxon>Haptista</taxon>
        <taxon>Haptophyta</taxon>
        <taxon>Prymnesiophyceae</taxon>
        <taxon>Isochrysidales</taxon>
        <taxon>Isochrysidaceae</taxon>
        <taxon>Chrysotila</taxon>
    </lineage>
</organism>
<keyword evidence="2" id="KW-0732">Signal</keyword>
<feature type="signal peptide" evidence="2">
    <location>
        <begin position="1"/>
        <end position="18"/>
    </location>
</feature>
<evidence type="ECO:0000256" key="1">
    <source>
        <dbReference type="SAM" id="MobiDB-lite"/>
    </source>
</evidence>
<evidence type="ECO:0000313" key="3">
    <source>
        <dbReference type="EMBL" id="CAE0778772.1"/>
    </source>
</evidence>
<sequence>MLSTAGAASAAGFAGAAAAPLAGLKSLLTCVLNAAGSSSTFTNVSVCGFSTKAGCGAKISWPSLYASTLSLKLRGTVSSPPSSSRTLSSSSGVGTRSFLPVSRKVLVGSSDTRPR</sequence>
<gene>
    <name evidence="3" type="ORF">PCAR00345_LOCUS31411</name>
</gene>